<dbReference type="Proteomes" id="UP000001072">
    <property type="component" value="Unassembled WGS sequence"/>
</dbReference>
<dbReference type="GeneID" id="18932675"/>
<evidence type="ECO:0000313" key="2">
    <source>
        <dbReference type="Proteomes" id="UP000001072"/>
    </source>
</evidence>
<sequence>MTTMFQTSLNAIEIISCGSTMDDFSREIDCFEYPRLRVLHDVDSSDPSRYDSDEPTGTLPIFRHVRTLVQPIDDGQHFWRWTLEKCTLDRTPTQHWTRHWKPPKLQLLIFTTPRKKNYTILSAKLVATLESHGIRCRYIPGIKPNEILDLDLELNGPVE</sequence>
<reference evidence="2" key="1">
    <citation type="journal article" date="2011" name="Proc. Natl. Acad. Sci. U.S.A.">
        <title>Obligate biotrophy features unraveled by the genomic analysis of rust fungi.</title>
        <authorList>
            <person name="Duplessis S."/>
            <person name="Cuomo C.A."/>
            <person name="Lin Y.-C."/>
            <person name="Aerts A."/>
            <person name="Tisserant E."/>
            <person name="Veneault-Fourrey C."/>
            <person name="Joly D.L."/>
            <person name="Hacquard S."/>
            <person name="Amselem J."/>
            <person name="Cantarel B.L."/>
            <person name="Chiu R."/>
            <person name="Coutinho P.M."/>
            <person name="Feau N."/>
            <person name="Field M."/>
            <person name="Frey P."/>
            <person name="Gelhaye E."/>
            <person name="Goldberg J."/>
            <person name="Grabherr M.G."/>
            <person name="Kodira C.D."/>
            <person name="Kohler A."/>
            <person name="Kuees U."/>
            <person name="Lindquist E.A."/>
            <person name="Lucas S.M."/>
            <person name="Mago R."/>
            <person name="Mauceli E."/>
            <person name="Morin E."/>
            <person name="Murat C."/>
            <person name="Pangilinan J.L."/>
            <person name="Park R."/>
            <person name="Pearson M."/>
            <person name="Quesneville H."/>
            <person name="Rouhier N."/>
            <person name="Sakthikumar S."/>
            <person name="Salamov A.A."/>
            <person name="Schmutz J."/>
            <person name="Selles B."/>
            <person name="Shapiro H."/>
            <person name="Tanguay P."/>
            <person name="Tuskan G.A."/>
            <person name="Henrissat B."/>
            <person name="Van de Peer Y."/>
            <person name="Rouze P."/>
            <person name="Ellis J.G."/>
            <person name="Dodds P.N."/>
            <person name="Schein J.E."/>
            <person name="Zhong S."/>
            <person name="Hamelin R.C."/>
            <person name="Grigoriev I.V."/>
            <person name="Szabo L.J."/>
            <person name="Martin F."/>
        </authorList>
    </citation>
    <scope>NUCLEOTIDE SEQUENCE [LARGE SCALE GENOMIC DNA]</scope>
    <source>
        <strain evidence="2">98AG31 / pathotype 3-4-7</strain>
    </source>
</reference>
<keyword evidence="2" id="KW-1185">Reference proteome</keyword>
<protein>
    <submittedName>
        <fullName evidence="1">Uncharacterized protein</fullName>
    </submittedName>
</protein>
<dbReference type="KEGG" id="mlr:MELLADRAFT_75601"/>
<name>F4S1F7_MELLP</name>
<gene>
    <name evidence="1" type="ORF">MELLADRAFT_75601</name>
</gene>
<evidence type="ECO:0000313" key="1">
    <source>
        <dbReference type="EMBL" id="EGG01570.1"/>
    </source>
</evidence>
<dbReference type="InParanoid" id="F4S1F7"/>
<proteinExistence type="predicted"/>
<accession>F4S1F7</accession>
<dbReference type="HOGENOM" id="CLU_1661158_0_0_1"/>
<dbReference type="AlphaFoldDB" id="F4S1F7"/>
<dbReference type="RefSeq" id="XP_007415161.1">
    <property type="nucleotide sequence ID" value="XM_007415099.1"/>
</dbReference>
<dbReference type="EMBL" id="GL883137">
    <property type="protein sequence ID" value="EGG01570.1"/>
    <property type="molecule type" value="Genomic_DNA"/>
</dbReference>
<organism evidence="2">
    <name type="scientific">Melampsora larici-populina (strain 98AG31 / pathotype 3-4-7)</name>
    <name type="common">Poplar leaf rust fungus</name>
    <dbReference type="NCBI Taxonomy" id="747676"/>
    <lineage>
        <taxon>Eukaryota</taxon>
        <taxon>Fungi</taxon>
        <taxon>Dikarya</taxon>
        <taxon>Basidiomycota</taxon>
        <taxon>Pucciniomycotina</taxon>
        <taxon>Pucciniomycetes</taxon>
        <taxon>Pucciniales</taxon>
        <taxon>Melampsoraceae</taxon>
        <taxon>Melampsora</taxon>
    </lineage>
</organism>
<dbReference type="VEuPathDB" id="FungiDB:MELLADRAFT_75601"/>